<evidence type="ECO:0000256" key="1">
    <source>
        <dbReference type="SAM" id="SignalP"/>
    </source>
</evidence>
<dbReference type="CDD" id="cd02234">
    <property type="entry name" value="cupin_BLR7677-like"/>
    <property type="match status" value="1"/>
</dbReference>
<dbReference type="InterPro" id="IPR013096">
    <property type="entry name" value="Cupin_2"/>
</dbReference>
<dbReference type="Pfam" id="PF07883">
    <property type="entry name" value="Cupin_2"/>
    <property type="match status" value="1"/>
</dbReference>
<keyword evidence="1" id="KW-0732">Signal</keyword>
<dbReference type="AlphaFoldDB" id="S9NX99"/>
<name>S9NX99_CYSF2</name>
<dbReference type="InterPro" id="IPR014710">
    <property type="entry name" value="RmlC-like_jellyroll"/>
</dbReference>
<evidence type="ECO:0000259" key="2">
    <source>
        <dbReference type="Pfam" id="PF07883"/>
    </source>
</evidence>
<dbReference type="SUPFAM" id="SSF51182">
    <property type="entry name" value="RmlC-like cupins"/>
    <property type="match status" value="1"/>
</dbReference>
<dbReference type="EMBL" id="ANAH02000065">
    <property type="protein sequence ID" value="EPX56855.1"/>
    <property type="molecule type" value="Genomic_DNA"/>
</dbReference>
<evidence type="ECO:0000313" key="3">
    <source>
        <dbReference type="EMBL" id="EPX56855.1"/>
    </source>
</evidence>
<reference evidence="3" key="1">
    <citation type="submission" date="2013-05" db="EMBL/GenBank/DDBJ databases">
        <title>Genome assembly of Cystobacter fuscus DSM 2262.</title>
        <authorList>
            <person name="Sharma G."/>
            <person name="Khatri I."/>
            <person name="Kaur C."/>
            <person name="Mayilraj S."/>
            <person name="Subramanian S."/>
        </authorList>
    </citation>
    <scope>NUCLEOTIDE SEQUENCE [LARGE SCALE GENOMIC DNA]</scope>
    <source>
        <strain evidence="3">DSM 2262</strain>
    </source>
</reference>
<dbReference type="Proteomes" id="UP000011682">
    <property type="component" value="Unassembled WGS sequence"/>
</dbReference>
<protein>
    <submittedName>
        <fullName evidence="3">Exported protein</fullName>
    </submittedName>
</protein>
<feature type="chain" id="PRO_5004567238" evidence="1">
    <location>
        <begin position="23"/>
        <end position="142"/>
    </location>
</feature>
<dbReference type="PANTHER" id="PTHR38599:SF1">
    <property type="entry name" value="CUPIN DOMAIN PROTEIN (AFU_ORTHOLOGUE AFUA_3G13620)"/>
    <property type="match status" value="1"/>
</dbReference>
<dbReference type="Gene3D" id="2.60.120.10">
    <property type="entry name" value="Jelly Rolls"/>
    <property type="match status" value="1"/>
</dbReference>
<dbReference type="eggNOG" id="COG1917">
    <property type="taxonomic scope" value="Bacteria"/>
</dbReference>
<feature type="domain" description="Cupin type-2" evidence="2">
    <location>
        <begin position="54"/>
        <end position="127"/>
    </location>
</feature>
<feature type="signal peptide" evidence="1">
    <location>
        <begin position="1"/>
        <end position="22"/>
    </location>
</feature>
<dbReference type="OrthoDB" id="195923at2"/>
<sequence length="142" mass="15101">MQLRTRILTLLGALSLPLLAFAHGSGKDAKNAKVTPIFSQPIPNLPGKSLKTVVVEYPPGGSSPAHRHAPSAFIYAHVLSGEVRSQVGDEPARVYRTGENFYEAPGAHHGVSENASATRPARLLAVFVVDSDDPNLTTPDPQ</sequence>
<accession>S9NX99</accession>
<dbReference type="PANTHER" id="PTHR38599">
    <property type="entry name" value="CUPIN DOMAIN PROTEIN (AFU_ORTHOLOGUE AFUA_3G13620)"/>
    <property type="match status" value="1"/>
</dbReference>
<gene>
    <name evidence="3" type="ORF">D187_007290</name>
</gene>
<proteinExistence type="predicted"/>
<dbReference type="RefSeq" id="WP_002626096.1">
    <property type="nucleotide sequence ID" value="NZ_ANAH02000065.1"/>
</dbReference>
<dbReference type="InterPro" id="IPR011051">
    <property type="entry name" value="RmlC_Cupin_sf"/>
</dbReference>
<keyword evidence="4" id="KW-1185">Reference proteome</keyword>
<comment type="caution">
    <text evidence="3">The sequence shown here is derived from an EMBL/GenBank/DDBJ whole genome shotgun (WGS) entry which is preliminary data.</text>
</comment>
<evidence type="ECO:0000313" key="4">
    <source>
        <dbReference type="Proteomes" id="UP000011682"/>
    </source>
</evidence>
<organism evidence="3 4">
    <name type="scientific">Cystobacter fuscus (strain ATCC 25194 / DSM 2262 / NBRC 100088 / M29)</name>
    <dbReference type="NCBI Taxonomy" id="1242864"/>
    <lineage>
        <taxon>Bacteria</taxon>
        <taxon>Pseudomonadati</taxon>
        <taxon>Myxococcota</taxon>
        <taxon>Myxococcia</taxon>
        <taxon>Myxococcales</taxon>
        <taxon>Cystobacterineae</taxon>
        <taxon>Archangiaceae</taxon>
        <taxon>Cystobacter</taxon>
    </lineage>
</organism>